<comment type="caution">
    <text evidence="2">The sequence shown here is derived from an EMBL/GenBank/DDBJ whole genome shotgun (WGS) entry which is preliminary data.</text>
</comment>
<feature type="compositionally biased region" description="Polar residues" evidence="1">
    <location>
        <begin position="74"/>
        <end position="86"/>
    </location>
</feature>
<feature type="region of interest" description="Disordered" evidence="1">
    <location>
        <begin position="65"/>
        <end position="93"/>
    </location>
</feature>
<gene>
    <name evidence="2" type="ORF">RUM43_012007</name>
</gene>
<dbReference type="EMBL" id="JAWJWE010000005">
    <property type="protein sequence ID" value="KAK6634606.1"/>
    <property type="molecule type" value="Genomic_DNA"/>
</dbReference>
<reference evidence="2 3" key="1">
    <citation type="submission" date="2023-10" db="EMBL/GenBank/DDBJ databases">
        <title>Genomes of two closely related lineages of the louse Polyplax serrata with different host specificities.</title>
        <authorList>
            <person name="Martinu J."/>
            <person name="Tarabai H."/>
            <person name="Stefka J."/>
            <person name="Hypsa V."/>
        </authorList>
    </citation>
    <scope>NUCLEOTIDE SEQUENCE [LARGE SCALE GENOMIC DNA]</scope>
    <source>
        <strain evidence="2">HR10_N</strain>
    </source>
</reference>
<dbReference type="AlphaFoldDB" id="A0AAN8S7I3"/>
<evidence type="ECO:0000313" key="2">
    <source>
        <dbReference type="EMBL" id="KAK6634606.1"/>
    </source>
</evidence>
<accession>A0AAN8S7I3</accession>
<organism evidence="2 3">
    <name type="scientific">Polyplax serrata</name>
    <name type="common">Common mouse louse</name>
    <dbReference type="NCBI Taxonomy" id="468196"/>
    <lineage>
        <taxon>Eukaryota</taxon>
        <taxon>Metazoa</taxon>
        <taxon>Ecdysozoa</taxon>
        <taxon>Arthropoda</taxon>
        <taxon>Hexapoda</taxon>
        <taxon>Insecta</taxon>
        <taxon>Pterygota</taxon>
        <taxon>Neoptera</taxon>
        <taxon>Paraneoptera</taxon>
        <taxon>Psocodea</taxon>
        <taxon>Troctomorpha</taxon>
        <taxon>Phthiraptera</taxon>
        <taxon>Anoplura</taxon>
        <taxon>Polyplacidae</taxon>
        <taxon>Polyplax</taxon>
    </lineage>
</organism>
<dbReference type="Proteomes" id="UP001372834">
    <property type="component" value="Unassembled WGS sequence"/>
</dbReference>
<feature type="compositionally biased region" description="Acidic residues" evidence="1">
    <location>
        <begin position="131"/>
        <end position="144"/>
    </location>
</feature>
<feature type="region of interest" description="Disordered" evidence="1">
    <location>
        <begin position="130"/>
        <end position="149"/>
    </location>
</feature>
<proteinExistence type="predicted"/>
<name>A0AAN8S7I3_POLSC</name>
<protein>
    <submittedName>
        <fullName evidence="2">Uncharacterized protein</fullName>
    </submittedName>
</protein>
<evidence type="ECO:0000313" key="3">
    <source>
        <dbReference type="Proteomes" id="UP001372834"/>
    </source>
</evidence>
<evidence type="ECO:0000256" key="1">
    <source>
        <dbReference type="SAM" id="MobiDB-lite"/>
    </source>
</evidence>
<sequence>MAPSHLLTSLHFTQNVQFKRQHRNKARGNVEFNTGTDSSSLWTFRGVEQCTKRLSRRLLNVMEAAESTRRSLPVDSNTVSRQTNKTTESRDVDEYVDPTRGMLLLPRLEAFVEHPKLDLTFGRNPRAIMAEADDDDDDDDEDYDGISKEALPMAATDHIL</sequence>